<reference evidence="1 2" key="1">
    <citation type="journal article" date="2014" name="Nat. Commun.">
        <title>Klebsormidium flaccidum genome reveals primary factors for plant terrestrial adaptation.</title>
        <authorList>
            <person name="Hori K."/>
            <person name="Maruyama F."/>
            <person name="Fujisawa T."/>
            <person name="Togashi T."/>
            <person name="Yamamoto N."/>
            <person name="Seo M."/>
            <person name="Sato S."/>
            <person name="Yamada T."/>
            <person name="Mori H."/>
            <person name="Tajima N."/>
            <person name="Moriyama T."/>
            <person name="Ikeuchi M."/>
            <person name="Watanabe M."/>
            <person name="Wada H."/>
            <person name="Kobayashi K."/>
            <person name="Saito M."/>
            <person name="Masuda T."/>
            <person name="Sasaki-Sekimoto Y."/>
            <person name="Mashiguchi K."/>
            <person name="Awai K."/>
            <person name="Shimojima M."/>
            <person name="Masuda S."/>
            <person name="Iwai M."/>
            <person name="Nobusawa T."/>
            <person name="Narise T."/>
            <person name="Kondo S."/>
            <person name="Saito H."/>
            <person name="Sato R."/>
            <person name="Murakawa M."/>
            <person name="Ihara Y."/>
            <person name="Oshima-Yamada Y."/>
            <person name="Ohtaka K."/>
            <person name="Satoh M."/>
            <person name="Sonobe K."/>
            <person name="Ishii M."/>
            <person name="Ohtani R."/>
            <person name="Kanamori-Sato M."/>
            <person name="Honoki R."/>
            <person name="Miyazaki D."/>
            <person name="Mochizuki H."/>
            <person name="Umetsu J."/>
            <person name="Higashi K."/>
            <person name="Shibata D."/>
            <person name="Kamiya Y."/>
            <person name="Sato N."/>
            <person name="Nakamura Y."/>
            <person name="Tabata S."/>
            <person name="Ida S."/>
            <person name="Kurokawa K."/>
            <person name="Ohta H."/>
        </authorList>
    </citation>
    <scope>NUCLEOTIDE SEQUENCE [LARGE SCALE GENOMIC DNA]</scope>
    <source>
        <strain evidence="1 2">NIES-2285</strain>
    </source>
</reference>
<protein>
    <submittedName>
        <fullName evidence="1">Uncharacterized protein</fullName>
    </submittedName>
</protein>
<dbReference type="EMBL" id="DF237184">
    <property type="protein sequence ID" value="GAQ85447.1"/>
    <property type="molecule type" value="Genomic_DNA"/>
</dbReference>
<dbReference type="AlphaFoldDB" id="A0A1Y1I9Q4"/>
<keyword evidence="2" id="KW-1185">Reference proteome</keyword>
<evidence type="ECO:0000313" key="1">
    <source>
        <dbReference type="EMBL" id="GAQ85447.1"/>
    </source>
</evidence>
<accession>A0A1Y1I9Q4</accession>
<sequence length="209" mass="23177">MFSLSPEAVLLQRPMEEVDPFFEGTWMKGFGIMYLDQKEEPHRLSILLDPAADRLGEQPFNTTFDDVPVAALDTPGPVVWKSPDGLASIVREAGRIKSLVISISNLLEMEVVTDSEKELIADPPIHFLNFNVRNISTTPKVHGFLGQMFAPGAISKRLDMGTLEGLRHREYVEGTDDDYATSSLTEADCAFSRFGKVCHLACSFPCLLL</sequence>
<organism evidence="1 2">
    <name type="scientific">Klebsormidium nitens</name>
    <name type="common">Green alga</name>
    <name type="synonym">Ulothrix nitens</name>
    <dbReference type="NCBI Taxonomy" id="105231"/>
    <lineage>
        <taxon>Eukaryota</taxon>
        <taxon>Viridiplantae</taxon>
        <taxon>Streptophyta</taxon>
        <taxon>Klebsormidiophyceae</taxon>
        <taxon>Klebsormidiales</taxon>
        <taxon>Klebsormidiaceae</taxon>
        <taxon>Klebsormidium</taxon>
    </lineage>
</organism>
<dbReference type="Proteomes" id="UP000054558">
    <property type="component" value="Unassembled WGS sequence"/>
</dbReference>
<dbReference type="OrthoDB" id="2012063at2759"/>
<proteinExistence type="predicted"/>
<name>A0A1Y1I9Q4_KLENI</name>
<evidence type="ECO:0000313" key="2">
    <source>
        <dbReference type="Proteomes" id="UP000054558"/>
    </source>
</evidence>
<gene>
    <name evidence="1" type="ORF">KFL_002350220</name>
</gene>
<dbReference type="PANTHER" id="PTHR31656">
    <property type="entry name" value="ROOT CAP DOMAIN-CONTAINING PROTEIN"/>
    <property type="match status" value="1"/>
</dbReference>